<dbReference type="GO" id="GO:0016787">
    <property type="term" value="F:hydrolase activity"/>
    <property type="evidence" value="ECO:0007669"/>
    <property type="project" value="UniProtKB-KW"/>
</dbReference>
<keyword evidence="3" id="KW-1185">Reference proteome</keyword>
<dbReference type="Proteomes" id="UP001063782">
    <property type="component" value="Chromosome"/>
</dbReference>
<organism evidence="2 3">
    <name type="scientific">Moraxella nasicaprae</name>
    <dbReference type="NCBI Taxonomy" id="2904122"/>
    <lineage>
        <taxon>Bacteria</taxon>
        <taxon>Pseudomonadati</taxon>
        <taxon>Pseudomonadota</taxon>
        <taxon>Gammaproteobacteria</taxon>
        <taxon>Moraxellales</taxon>
        <taxon>Moraxellaceae</taxon>
        <taxon>Moraxella</taxon>
    </lineage>
</organism>
<dbReference type="Pfam" id="PF00561">
    <property type="entry name" value="Abhydrolase_1"/>
    <property type="match status" value="1"/>
</dbReference>
<gene>
    <name evidence="2" type="ORF">LU297_00575</name>
</gene>
<dbReference type="RefSeq" id="WP_263076484.1">
    <property type="nucleotide sequence ID" value="NZ_CP089977.1"/>
</dbReference>
<dbReference type="InterPro" id="IPR029058">
    <property type="entry name" value="AB_hydrolase_fold"/>
</dbReference>
<sequence>MLSQTIKPSQITLIDAPNGKLEIDAIWQDSDTVAIICHPNPMQGGTMNNKVVSTLFRYCRDAGMSVLRFNFRGVGASTGTTGNGEGEFIDGLTALRYALAQTGATRVWLGGFSFGGFITCRLAHAVSNDEEFAELQLAGVALIAPSIVRHDTSQLTWQADSTCLIYGQHDELVAPLALARFGEHRQIPTSVIDTGHFFHGKLVELRHALETYFGKCDEQG</sequence>
<evidence type="ECO:0000313" key="2">
    <source>
        <dbReference type="EMBL" id="UXZ04983.1"/>
    </source>
</evidence>
<proteinExistence type="predicted"/>
<dbReference type="PANTHER" id="PTHR42103">
    <property type="entry name" value="ALPHA/BETA-HYDROLASES SUPERFAMILY PROTEIN"/>
    <property type="match status" value="1"/>
</dbReference>
<dbReference type="EMBL" id="CP089977">
    <property type="protein sequence ID" value="UXZ04983.1"/>
    <property type="molecule type" value="Genomic_DNA"/>
</dbReference>
<feature type="domain" description="AB hydrolase-1" evidence="1">
    <location>
        <begin position="49"/>
        <end position="125"/>
    </location>
</feature>
<dbReference type="PANTHER" id="PTHR42103:SF2">
    <property type="entry name" value="AB HYDROLASE-1 DOMAIN-CONTAINING PROTEIN"/>
    <property type="match status" value="1"/>
</dbReference>
<dbReference type="Gene3D" id="3.40.50.1820">
    <property type="entry name" value="alpha/beta hydrolase"/>
    <property type="match status" value="1"/>
</dbReference>
<evidence type="ECO:0000259" key="1">
    <source>
        <dbReference type="Pfam" id="PF00561"/>
    </source>
</evidence>
<dbReference type="InterPro" id="IPR000073">
    <property type="entry name" value="AB_hydrolase_1"/>
</dbReference>
<keyword evidence="2" id="KW-0378">Hydrolase</keyword>
<evidence type="ECO:0000313" key="3">
    <source>
        <dbReference type="Proteomes" id="UP001063782"/>
    </source>
</evidence>
<dbReference type="SUPFAM" id="SSF53474">
    <property type="entry name" value="alpha/beta-Hydrolases"/>
    <property type="match status" value="1"/>
</dbReference>
<protein>
    <submittedName>
        <fullName evidence="2">Alpha/beta fold hydrolase</fullName>
    </submittedName>
</protein>
<accession>A0ABY6F4F2</accession>
<reference evidence="2" key="1">
    <citation type="submission" date="2021-12" db="EMBL/GenBank/DDBJ databases">
        <title>taxonomy of Moraxella sp. ZY201224.</title>
        <authorList>
            <person name="Li F."/>
        </authorList>
    </citation>
    <scope>NUCLEOTIDE SEQUENCE</scope>
    <source>
        <strain evidence="2">ZY201224</strain>
    </source>
</reference>
<name>A0ABY6F4F2_9GAMM</name>